<dbReference type="AlphaFoldDB" id="A0A1V6TB12"/>
<gene>
    <name evidence="2" type="ORF">PENFLA_c011G05255</name>
</gene>
<evidence type="ECO:0000313" key="3">
    <source>
        <dbReference type="Proteomes" id="UP000191342"/>
    </source>
</evidence>
<reference evidence="3" key="1">
    <citation type="journal article" date="2017" name="Nat. Microbiol.">
        <title>Global analysis of biosynthetic gene clusters reveals vast potential of secondary metabolite production in Penicillium species.</title>
        <authorList>
            <person name="Nielsen J.C."/>
            <person name="Grijseels S."/>
            <person name="Prigent S."/>
            <person name="Ji B."/>
            <person name="Dainat J."/>
            <person name="Nielsen K.F."/>
            <person name="Frisvad J.C."/>
            <person name="Workman M."/>
            <person name="Nielsen J."/>
        </authorList>
    </citation>
    <scope>NUCLEOTIDE SEQUENCE [LARGE SCALE GENOMIC DNA]</scope>
    <source>
        <strain evidence="3">IBT 14082</strain>
    </source>
</reference>
<proteinExistence type="predicted"/>
<keyword evidence="3" id="KW-1185">Reference proteome</keyword>
<dbReference type="OrthoDB" id="7250310at2759"/>
<name>A0A1V6TB12_9EURO</name>
<feature type="chain" id="PRO_5012867656" evidence="1">
    <location>
        <begin position="17"/>
        <end position="669"/>
    </location>
</feature>
<comment type="caution">
    <text evidence="2">The sequence shown here is derived from an EMBL/GenBank/DDBJ whole genome shotgun (WGS) entry which is preliminary data.</text>
</comment>
<dbReference type="PANTHER" id="PTHR37157">
    <property type="entry name" value="PRION-LIKE-(Q/N-RICH) DOMAIN-BEARING PROTEIN 25"/>
    <property type="match status" value="1"/>
</dbReference>
<dbReference type="PANTHER" id="PTHR37157:SF2">
    <property type="entry name" value="EB DOMAIN-CONTAINING PROTEIN-RELATED"/>
    <property type="match status" value="1"/>
</dbReference>
<organism evidence="2 3">
    <name type="scientific">Penicillium flavigenum</name>
    <dbReference type="NCBI Taxonomy" id="254877"/>
    <lineage>
        <taxon>Eukaryota</taxon>
        <taxon>Fungi</taxon>
        <taxon>Dikarya</taxon>
        <taxon>Ascomycota</taxon>
        <taxon>Pezizomycotina</taxon>
        <taxon>Eurotiomycetes</taxon>
        <taxon>Eurotiomycetidae</taxon>
        <taxon>Eurotiales</taxon>
        <taxon>Aspergillaceae</taxon>
        <taxon>Penicillium</taxon>
    </lineage>
</organism>
<dbReference type="STRING" id="254877.A0A1V6TB12"/>
<sequence length="669" mass="71328">MQITTALALFFTAVQAGPSIQQVIGTSGQSRHRWTLDDIVTSYFGDASKCCPKGTQFDGERCVLDGPKCDTGKLVDGKCVTDPICPVGQWNGQFCVSTEGRVCPDGQKPSGNVCVYETGPTCKDGSRPDGDVCVSKGTPKCDNPGDEFKGGVCVSTKKPVCKDGSQPSGGMCVSEKPPICGGDSKWVPELKTCVSGTPPTCKSGRFDNGYCVSDSSPVCADDDSTFNPMTGFCHSNTKPGCGDDAEFQDGQCIGSTKPDCKEGYDYSYDLASQTGQCCPPGMSWDGETCYSIPGPDGCPADAIHGKKHCQKPSGGLAHCPPGFRESKGRCVGSGPFCPPMLNFEPSLNACVEDEAPECSEPGTKLENGKCILELTPECPKGSRQEGNYCVPVIKPYCEGEEEGKVHFDGTQCVSNETPVCEDPSANFDGEECITGRKPVCDEANGFFLQGGRCVSTKAPECPGDGKLTAKGECVSKRKPKCKAGDLVGKDCVVGSVKCHKGAWDGKHCVTEEPIRCPPDHTWLACLNKCVSFEKTRCQEGYYPKNGECVSKNDQIRCDDGAQWDPKTQTCLGTKPECEDGSVPEGGECVSQEIPRCPDPERFKFNGKKCVLKKGLECAHGFRLVNGECVSESGPVCGYGQVPKDGRCVLLSGDCMEFEFCPAYKPLLQG</sequence>
<dbReference type="Proteomes" id="UP000191342">
    <property type="component" value="Unassembled WGS sequence"/>
</dbReference>
<accession>A0A1V6TB12</accession>
<dbReference type="EMBL" id="MLQL01000011">
    <property type="protein sequence ID" value="OQE23326.1"/>
    <property type="molecule type" value="Genomic_DNA"/>
</dbReference>
<feature type="signal peptide" evidence="1">
    <location>
        <begin position="1"/>
        <end position="16"/>
    </location>
</feature>
<evidence type="ECO:0000313" key="2">
    <source>
        <dbReference type="EMBL" id="OQE23326.1"/>
    </source>
</evidence>
<evidence type="ECO:0000256" key="1">
    <source>
        <dbReference type="SAM" id="SignalP"/>
    </source>
</evidence>
<keyword evidence="1" id="KW-0732">Signal</keyword>
<protein>
    <submittedName>
        <fullName evidence="2">Uncharacterized protein</fullName>
    </submittedName>
</protein>